<evidence type="ECO:0000256" key="2">
    <source>
        <dbReference type="ARBA" id="ARBA00022527"/>
    </source>
</evidence>
<gene>
    <name evidence="11" type="ORF">CCDG5_1623</name>
</gene>
<feature type="domain" description="Protein kinase" evidence="10">
    <location>
        <begin position="17"/>
        <end position="280"/>
    </location>
</feature>
<keyword evidence="9" id="KW-0812">Transmembrane</keyword>
<evidence type="ECO:0000256" key="8">
    <source>
        <dbReference type="ARBA" id="ARBA00048679"/>
    </source>
</evidence>
<dbReference type="PANTHER" id="PTHR24363">
    <property type="entry name" value="SERINE/THREONINE PROTEIN KINASE"/>
    <property type="match status" value="1"/>
</dbReference>
<evidence type="ECO:0000256" key="5">
    <source>
        <dbReference type="ARBA" id="ARBA00022777"/>
    </source>
</evidence>
<dbReference type="GO" id="GO:0005524">
    <property type="term" value="F:ATP binding"/>
    <property type="evidence" value="ECO:0007669"/>
    <property type="project" value="UniProtKB-KW"/>
</dbReference>
<dbReference type="EC" id="2.7.11.1" evidence="1"/>
<dbReference type="AlphaFoldDB" id="A0A078KLW6"/>
<feature type="transmembrane region" description="Helical" evidence="9">
    <location>
        <begin position="331"/>
        <end position="349"/>
    </location>
</feature>
<dbReference type="HOGENOM" id="CLU_056150_0_0_9"/>
<dbReference type="Pfam" id="PF00069">
    <property type="entry name" value="Pkinase"/>
    <property type="match status" value="1"/>
</dbReference>
<evidence type="ECO:0000256" key="6">
    <source>
        <dbReference type="ARBA" id="ARBA00022840"/>
    </source>
</evidence>
<dbReference type="CDD" id="cd14014">
    <property type="entry name" value="STKc_PknB_like"/>
    <property type="match status" value="1"/>
</dbReference>
<comment type="catalytic activity">
    <reaction evidence="8">
        <text>L-seryl-[protein] + ATP = O-phospho-L-seryl-[protein] + ADP + H(+)</text>
        <dbReference type="Rhea" id="RHEA:17989"/>
        <dbReference type="Rhea" id="RHEA-COMP:9863"/>
        <dbReference type="Rhea" id="RHEA-COMP:11604"/>
        <dbReference type="ChEBI" id="CHEBI:15378"/>
        <dbReference type="ChEBI" id="CHEBI:29999"/>
        <dbReference type="ChEBI" id="CHEBI:30616"/>
        <dbReference type="ChEBI" id="CHEBI:83421"/>
        <dbReference type="ChEBI" id="CHEBI:456216"/>
        <dbReference type="EC" id="2.7.11.1"/>
    </reaction>
</comment>
<evidence type="ECO:0000313" key="11">
    <source>
        <dbReference type="EMBL" id="CDZ24731.1"/>
    </source>
</evidence>
<accession>A0A078KLW6</accession>
<organism evidence="11 12">
    <name type="scientific">[Clostridium] cellulosi</name>
    <dbReference type="NCBI Taxonomy" id="29343"/>
    <lineage>
        <taxon>Bacteria</taxon>
        <taxon>Bacillati</taxon>
        <taxon>Bacillota</taxon>
        <taxon>Clostridia</taxon>
        <taxon>Eubacteriales</taxon>
        <taxon>Oscillospiraceae</taxon>
        <taxon>Oscillospiraceae incertae sedis</taxon>
    </lineage>
</organism>
<keyword evidence="4" id="KW-0547">Nucleotide-binding</keyword>
<keyword evidence="6" id="KW-0067">ATP-binding</keyword>
<sequence length="399" mass="45149">MYELEQKLANIQRDNLYTVIKVLKEGNFGRTEKVVNANGWIFVRKYFYEDSGQTENEYSILSRLSHPLLPKVYDHYELAGQKVLIEEYIDGVRLSDVISRNGRLPFYTALGITLQLCSVVEFLHSQKPNPVIHRDIKPDNIILQPNGQIKLIDFGAARNFNSVKNRDTVLIGTVGYAPPEQFGFGQTDCRADIYAIGKTLTHMLTGIAPERGKNNIPSNNKFPPQLIKIIKKATEFDPDHRYVSVKELSKAIKGLIPSRIIKNNNVFGNIKPPKRIYPVYCNLPNPVKILLMPFHALLALILIFGCGGDMFTPTGFGFRDDLLKILNDLDFALLCILPPYILGFNLFNLNERIKFFNKNRQIKKIVIVIVLILIAGILSSCFESYHTAAYIKSTNSAVS</sequence>
<dbReference type="SMART" id="SM00220">
    <property type="entry name" value="S_TKc"/>
    <property type="match status" value="1"/>
</dbReference>
<evidence type="ECO:0000256" key="1">
    <source>
        <dbReference type="ARBA" id="ARBA00012513"/>
    </source>
</evidence>
<dbReference type="Gene3D" id="1.10.510.10">
    <property type="entry name" value="Transferase(Phosphotransferase) domain 1"/>
    <property type="match status" value="1"/>
</dbReference>
<dbReference type="EMBL" id="LM995447">
    <property type="protein sequence ID" value="CDZ24731.1"/>
    <property type="molecule type" value="Genomic_DNA"/>
</dbReference>
<keyword evidence="3" id="KW-0808">Transferase</keyword>
<evidence type="ECO:0000256" key="4">
    <source>
        <dbReference type="ARBA" id="ARBA00022741"/>
    </source>
</evidence>
<feature type="transmembrane region" description="Helical" evidence="9">
    <location>
        <begin position="289"/>
        <end position="311"/>
    </location>
</feature>
<evidence type="ECO:0000256" key="3">
    <source>
        <dbReference type="ARBA" id="ARBA00022679"/>
    </source>
</evidence>
<dbReference type="Proteomes" id="UP000032431">
    <property type="component" value="Chromosome I"/>
</dbReference>
<evidence type="ECO:0000259" key="10">
    <source>
        <dbReference type="PROSITE" id="PS50011"/>
    </source>
</evidence>
<dbReference type="KEGG" id="ccel:CCDG5_1623"/>
<dbReference type="STRING" id="29343.CCDG5_1623"/>
<name>A0A078KLW6_9FIRM</name>
<keyword evidence="5" id="KW-0418">Kinase</keyword>
<comment type="catalytic activity">
    <reaction evidence="7">
        <text>L-threonyl-[protein] + ATP = O-phospho-L-threonyl-[protein] + ADP + H(+)</text>
        <dbReference type="Rhea" id="RHEA:46608"/>
        <dbReference type="Rhea" id="RHEA-COMP:11060"/>
        <dbReference type="Rhea" id="RHEA-COMP:11605"/>
        <dbReference type="ChEBI" id="CHEBI:15378"/>
        <dbReference type="ChEBI" id="CHEBI:30013"/>
        <dbReference type="ChEBI" id="CHEBI:30616"/>
        <dbReference type="ChEBI" id="CHEBI:61977"/>
        <dbReference type="ChEBI" id="CHEBI:456216"/>
        <dbReference type="EC" id="2.7.11.1"/>
    </reaction>
</comment>
<dbReference type="InterPro" id="IPR011009">
    <property type="entry name" value="Kinase-like_dom_sf"/>
</dbReference>
<reference evidence="12" key="1">
    <citation type="submission" date="2014-07" db="EMBL/GenBank/DDBJ databases">
        <authorList>
            <person name="Wibberg D."/>
        </authorList>
    </citation>
    <scope>NUCLEOTIDE SEQUENCE [LARGE SCALE GENOMIC DNA]</scope>
    <source>
        <strain evidence="12">DG5</strain>
    </source>
</reference>
<dbReference type="PROSITE" id="PS00108">
    <property type="entry name" value="PROTEIN_KINASE_ST"/>
    <property type="match status" value="1"/>
</dbReference>
<dbReference type="GO" id="GO:0004674">
    <property type="term" value="F:protein serine/threonine kinase activity"/>
    <property type="evidence" value="ECO:0007669"/>
    <property type="project" value="UniProtKB-KW"/>
</dbReference>
<dbReference type="PATRIC" id="fig|29343.3.peg.1708"/>
<evidence type="ECO:0000256" key="9">
    <source>
        <dbReference type="SAM" id="Phobius"/>
    </source>
</evidence>
<keyword evidence="9" id="KW-0472">Membrane</keyword>
<dbReference type="InterPro" id="IPR008271">
    <property type="entry name" value="Ser/Thr_kinase_AS"/>
</dbReference>
<dbReference type="SUPFAM" id="SSF56112">
    <property type="entry name" value="Protein kinase-like (PK-like)"/>
    <property type="match status" value="1"/>
</dbReference>
<evidence type="ECO:0000256" key="7">
    <source>
        <dbReference type="ARBA" id="ARBA00047899"/>
    </source>
</evidence>
<keyword evidence="2" id="KW-0723">Serine/threonine-protein kinase</keyword>
<keyword evidence="9" id="KW-1133">Transmembrane helix</keyword>
<dbReference type="PANTHER" id="PTHR24363:SF0">
    <property type="entry name" value="SERINE_THREONINE KINASE LIKE DOMAIN CONTAINING 1"/>
    <property type="match status" value="1"/>
</dbReference>
<dbReference type="InterPro" id="IPR000719">
    <property type="entry name" value="Prot_kinase_dom"/>
</dbReference>
<protein>
    <recommendedName>
        <fullName evidence="1">non-specific serine/threonine protein kinase</fullName>
        <ecNumber evidence="1">2.7.11.1</ecNumber>
    </recommendedName>
</protein>
<dbReference type="PROSITE" id="PS50011">
    <property type="entry name" value="PROTEIN_KINASE_DOM"/>
    <property type="match status" value="1"/>
</dbReference>
<feature type="transmembrane region" description="Helical" evidence="9">
    <location>
        <begin position="365"/>
        <end position="385"/>
    </location>
</feature>
<evidence type="ECO:0000313" key="12">
    <source>
        <dbReference type="Proteomes" id="UP000032431"/>
    </source>
</evidence>
<keyword evidence="12" id="KW-1185">Reference proteome</keyword>
<proteinExistence type="predicted"/>